<keyword evidence="1" id="KW-0812">Transmembrane</keyword>
<name>A0A545SVH1_9RHOB</name>
<dbReference type="Proteomes" id="UP000315816">
    <property type="component" value="Unassembled WGS sequence"/>
</dbReference>
<dbReference type="RefSeq" id="WP_142852711.1">
    <property type="nucleotide sequence ID" value="NZ_FXWW01000001.1"/>
</dbReference>
<feature type="transmembrane region" description="Helical" evidence="1">
    <location>
        <begin position="6"/>
        <end position="24"/>
    </location>
</feature>
<organism evidence="2 3">
    <name type="scientific">Aliiroseovarius halocynthiae</name>
    <dbReference type="NCBI Taxonomy" id="985055"/>
    <lineage>
        <taxon>Bacteria</taxon>
        <taxon>Pseudomonadati</taxon>
        <taxon>Pseudomonadota</taxon>
        <taxon>Alphaproteobacteria</taxon>
        <taxon>Rhodobacterales</taxon>
        <taxon>Paracoccaceae</taxon>
        <taxon>Aliiroseovarius</taxon>
    </lineage>
</organism>
<accession>A0A545SVH1</accession>
<sequence length="146" mass="16041">MPTAAKFISAVILAAIGWMCAEMVKPLMPEGSDPRYFSQTCAIAGWLVGWFYLGPRADRELGTMGSNAGTTTFVQVIFTLFIFSFVEMIERSLKKRYDGPIEGLQDIFVIGGEMMLEYTTAEIVAVAILGGFIASKVAFYAARKWG</sequence>
<dbReference type="InterPro" id="IPR047784">
    <property type="entry name" value="TrgA"/>
</dbReference>
<evidence type="ECO:0000313" key="3">
    <source>
        <dbReference type="Proteomes" id="UP000315816"/>
    </source>
</evidence>
<feature type="transmembrane region" description="Helical" evidence="1">
    <location>
        <begin position="123"/>
        <end position="142"/>
    </location>
</feature>
<keyword evidence="3" id="KW-1185">Reference proteome</keyword>
<keyword evidence="1" id="KW-1133">Transmembrane helix</keyword>
<feature type="transmembrane region" description="Helical" evidence="1">
    <location>
        <begin position="65"/>
        <end position="86"/>
    </location>
</feature>
<proteinExistence type="predicted"/>
<comment type="caution">
    <text evidence="2">The sequence shown here is derived from an EMBL/GenBank/DDBJ whole genome shotgun (WGS) entry which is preliminary data.</text>
</comment>
<dbReference type="OrthoDB" id="7869508at2"/>
<dbReference type="EMBL" id="VICH01000004">
    <property type="protein sequence ID" value="TQV68958.1"/>
    <property type="molecule type" value="Genomic_DNA"/>
</dbReference>
<evidence type="ECO:0000313" key="2">
    <source>
        <dbReference type="EMBL" id="TQV68958.1"/>
    </source>
</evidence>
<evidence type="ECO:0000256" key="1">
    <source>
        <dbReference type="SAM" id="Phobius"/>
    </source>
</evidence>
<gene>
    <name evidence="2" type="ORF">FIL88_05120</name>
</gene>
<dbReference type="AlphaFoldDB" id="A0A545SVH1"/>
<protein>
    <submittedName>
        <fullName evidence="2">TrgA family protein</fullName>
    </submittedName>
</protein>
<reference evidence="2 3" key="1">
    <citation type="submission" date="2019-06" db="EMBL/GenBank/DDBJ databases">
        <title>A novel species of marine bacteria.</title>
        <authorList>
            <person name="Wang Y."/>
        </authorList>
    </citation>
    <scope>NUCLEOTIDE SEQUENCE [LARGE SCALE GENOMIC DNA]</scope>
    <source>
        <strain evidence="2 3">MA1-10</strain>
    </source>
</reference>
<keyword evidence="1" id="KW-0472">Membrane</keyword>
<dbReference type="NCBIfam" id="NF033773">
    <property type="entry name" value="tellur_TrgA"/>
    <property type="match status" value="1"/>
</dbReference>
<feature type="transmembrane region" description="Helical" evidence="1">
    <location>
        <begin position="36"/>
        <end position="53"/>
    </location>
</feature>